<accession>A0A1I7TQ96</accession>
<feature type="transmembrane region" description="Helical" evidence="1">
    <location>
        <begin position="119"/>
        <end position="137"/>
    </location>
</feature>
<dbReference type="PANTHER" id="PTHR13568">
    <property type="entry name" value="FAM11A, B PROTEIN"/>
    <property type="match status" value="1"/>
</dbReference>
<organism evidence="2 3">
    <name type="scientific">Caenorhabditis tropicalis</name>
    <dbReference type="NCBI Taxonomy" id="1561998"/>
    <lineage>
        <taxon>Eukaryota</taxon>
        <taxon>Metazoa</taxon>
        <taxon>Ecdysozoa</taxon>
        <taxon>Nematoda</taxon>
        <taxon>Chromadorea</taxon>
        <taxon>Rhabditida</taxon>
        <taxon>Rhabditina</taxon>
        <taxon>Rhabditomorpha</taxon>
        <taxon>Rhabditoidea</taxon>
        <taxon>Rhabditidae</taxon>
        <taxon>Peloderinae</taxon>
        <taxon>Caenorhabditis</taxon>
    </lineage>
</organism>
<feature type="transmembrane region" description="Helical" evidence="1">
    <location>
        <begin position="46"/>
        <end position="69"/>
    </location>
</feature>
<dbReference type="AlphaFoldDB" id="A0A1I7TQ96"/>
<protein>
    <submittedName>
        <fullName evidence="3">XK-related protein</fullName>
    </submittedName>
</protein>
<dbReference type="CDD" id="cd22816">
    <property type="entry name" value="TMEM203"/>
    <property type="match status" value="1"/>
</dbReference>
<dbReference type="WBParaSite" id="Csp11.Scaffold629.g10699.t1">
    <property type="protein sequence ID" value="Csp11.Scaffold629.g10699.t1"/>
    <property type="gene ID" value="Csp11.Scaffold629.g10699"/>
</dbReference>
<keyword evidence="1" id="KW-1133">Transmembrane helix</keyword>
<feature type="transmembrane region" description="Helical" evidence="1">
    <location>
        <begin position="89"/>
        <end position="107"/>
    </location>
</feature>
<dbReference type="eggNOG" id="ENOG502SAF6">
    <property type="taxonomic scope" value="Eukaryota"/>
</dbReference>
<proteinExistence type="predicted"/>
<evidence type="ECO:0000313" key="3">
    <source>
        <dbReference type="WBParaSite" id="Csp11.Scaffold629.g10699.t1"/>
    </source>
</evidence>
<keyword evidence="1" id="KW-0812">Transmembrane</keyword>
<dbReference type="GO" id="GO:0006874">
    <property type="term" value="P:intracellular calcium ion homeostasis"/>
    <property type="evidence" value="ECO:0007669"/>
    <property type="project" value="TreeGrafter"/>
</dbReference>
<keyword evidence="2" id="KW-1185">Reference proteome</keyword>
<name>A0A1I7TQ96_9PELO</name>
<dbReference type="GO" id="GO:0005783">
    <property type="term" value="C:endoplasmic reticulum"/>
    <property type="evidence" value="ECO:0007669"/>
    <property type="project" value="TreeGrafter"/>
</dbReference>
<evidence type="ECO:0000256" key="1">
    <source>
        <dbReference type="SAM" id="Phobius"/>
    </source>
</evidence>
<sequence>MVVLTLREMTTWFDVTVFELWIHFGATIISSILLCLKFHDVINISYMWVASPLFIGLAFVVYFVFIIFLRSCVEYKDYRSPTLKFVLNLYRLTCITLFIYSVVDKISGELEKSEVANRNSYGMVFLPMWFLLGSWGLQMCRTSNT</sequence>
<dbReference type="STRING" id="1561998.A0A1I7TQ96"/>
<dbReference type="Proteomes" id="UP000095282">
    <property type="component" value="Unplaced"/>
</dbReference>
<dbReference type="PANTHER" id="PTHR13568:SF9">
    <property type="entry name" value="TRANSMEMBRANE PROTEIN 203"/>
    <property type="match status" value="1"/>
</dbReference>
<keyword evidence="1" id="KW-0472">Membrane</keyword>
<dbReference type="InterPro" id="IPR019396">
    <property type="entry name" value="TM_Fragile-X-F-assoc"/>
</dbReference>
<reference evidence="3" key="1">
    <citation type="submission" date="2016-11" db="UniProtKB">
        <authorList>
            <consortium name="WormBaseParasite"/>
        </authorList>
    </citation>
    <scope>IDENTIFICATION</scope>
</reference>
<evidence type="ECO:0000313" key="2">
    <source>
        <dbReference type="Proteomes" id="UP000095282"/>
    </source>
</evidence>
<feature type="transmembrane region" description="Helical" evidence="1">
    <location>
        <begin position="20"/>
        <end position="39"/>
    </location>
</feature>